<evidence type="ECO:0000313" key="2">
    <source>
        <dbReference type="Proteomes" id="UP000321436"/>
    </source>
</evidence>
<proteinExistence type="predicted"/>
<dbReference type="RefSeq" id="WP_146860260.1">
    <property type="nucleotide sequence ID" value="NZ_BKAU01000001.1"/>
</dbReference>
<keyword evidence="2" id="KW-1185">Reference proteome</keyword>
<accession>A0A512RJ56</accession>
<comment type="caution">
    <text evidence="1">The sequence shown here is derived from an EMBL/GenBank/DDBJ whole genome shotgun (WGS) entry which is preliminary data.</text>
</comment>
<dbReference type="Proteomes" id="UP000321436">
    <property type="component" value="Unassembled WGS sequence"/>
</dbReference>
<dbReference type="CDD" id="cd00385">
    <property type="entry name" value="Isoprenoid_Biosyn_C1"/>
    <property type="match status" value="1"/>
</dbReference>
<dbReference type="OrthoDB" id="658381at2"/>
<protein>
    <submittedName>
        <fullName evidence="1">Uncharacterized protein</fullName>
    </submittedName>
</protein>
<gene>
    <name evidence="1" type="ORF">CCY01nite_20060</name>
</gene>
<reference evidence="1 2" key="1">
    <citation type="submission" date="2019-07" db="EMBL/GenBank/DDBJ databases">
        <title>Whole genome shotgun sequence of Chitinophaga cymbidii NBRC 109752.</title>
        <authorList>
            <person name="Hosoyama A."/>
            <person name="Uohara A."/>
            <person name="Ohji S."/>
            <person name="Ichikawa N."/>
        </authorList>
    </citation>
    <scope>NUCLEOTIDE SEQUENCE [LARGE SCALE GENOMIC DNA]</scope>
    <source>
        <strain evidence="1 2">NBRC 109752</strain>
    </source>
</reference>
<dbReference type="EMBL" id="BKAU01000001">
    <property type="protein sequence ID" value="GEP95746.1"/>
    <property type="molecule type" value="Genomic_DNA"/>
</dbReference>
<dbReference type="AlphaFoldDB" id="A0A512RJ56"/>
<sequence>MQRHTVSLYKVIRHLNRLRQRLKEQDEYVRLHLPTLLNALEAGQPGQFPASAVKRVTKYWQLALNVVCNNLYHLAGRELREDEHHRILLLSIFGPLYDDLFDDNILSHEAIEAFTLYPEKHHPQSFEEHVAQKAYLQLLELSPDRELVIRHLHNVFIWQKASLRQMSSDISEEELYRITYEKSYHSVLLFCSVLDHYPADDILKMLYPMAGLLQLTNDAFDVYKDVNSGIHTVPNFYRNFDKLQQQFLTDVAAFNRMLRKMPFSRKAKGAYGITIHALHAMGWMAIAQLKINTAGVCSMEELAALGRKALVCDMDNLRQKMRWVKQVKYFVNYH</sequence>
<name>A0A512RJ56_9BACT</name>
<evidence type="ECO:0000313" key="1">
    <source>
        <dbReference type="EMBL" id="GEP95746.1"/>
    </source>
</evidence>
<organism evidence="1 2">
    <name type="scientific">Chitinophaga cymbidii</name>
    <dbReference type="NCBI Taxonomy" id="1096750"/>
    <lineage>
        <taxon>Bacteria</taxon>
        <taxon>Pseudomonadati</taxon>
        <taxon>Bacteroidota</taxon>
        <taxon>Chitinophagia</taxon>
        <taxon>Chitinophagales</taxon>
        <taxon>Chitinophagaceae</taxon>
        <taxon>Chitinophaga</taxon>
    </lineage>
</organism>